<organism evidence="1 2">
    <name type="scientific">Jatrophihabitans lederbergiae</name>
    <dbReference type="NCBI Taxonomy" id="3075547"/>
    <lineage>
        <taxon>Bacteria</taxon>
        <taxon>Bacillati</taxon>
        <taxon>Actinomycetota</taxon>
        <taxon>Actinomycetes</taxon>
        <taxon>Jatrophihabitantales</taxon>
        <taxon>Jatrophihabitantaceae</taxon>
        <taxon>Jatrophihabitans</taxon>
    </lineage>
</organism>
<evidence type="ECO:0000313" key="2">
    <source>
        <dbReference type="Proteomes" id="UP001183176"/>
    </source>
</evidence>
<dbReference type="EMBL" id="JAVREH010000068">
    <property type="protein sequence ID" value="MDT0264081.1"/>
    <property type="molecule type" value="Genomic_DNA"/>
</dbReference>
<comment type="caution">
    <text evidence="1">The sequence shown here is derived from an EMBL/GenBank/DDBJ whole genome shotgun (WGS) entry which is preliminary data.</text>
</comment>
<dbReference type="Proteomes" id="UP001183176">
    <property type="component" value="Unassembled WGS sequence"/>
</dbReference>
<name>A0ABU2JH39_9ACTN</name>
<evidence type="ECO:0008006" key="3">
    <source>
        <dbReference type="Google" id="ProtNLM"/>
    </source>
</evidence>
<keyword evidence="2" id="KW-1185">Reference proteome</keyword>
<protein>
    <recommendedName>
        <fullName evidence="3">CopG family transcriptional regulator</fullName>
    </recommendedName>
</protein>
<reference evidence="2" key="1">
    <citation type="submission" date="2023-07" db="EMBL/GenBank/DDBJ databases">
        <title>30 novel species of actinomycetes from the DSMZ collection.</title>
        <authorList>
            <person name="Nouioui I."/>
        </authorList>
    </citation>
    <scope>NUCLEOTIDE SEQUENCE [LARGE SCALE GENOMIC DNA]</scope>
    <source>
        <strain evidence="2">DSM 44399</strain>
    </source>
</reference>
<dbReference type="RefSeq" id="WP_311425224.1">
    <property type="nucleotide sequence ID" value="NZ_JAVREH010000068.1"/>
</dbReference>
<accession>A0ABU2JH39</accession>
<gene>
    <name evidence="1" type="ORF">RM423_22160</name>
</gene>
<sequence>MGSGLPRSIRFDERVSERLTSYVARHPGWSGSSAANRFVDEALRMEDHPGVIFRDGPADRRAVLVGGPDVREVIRSVKSARASEPDLDAGMVVSLVSTNAGVPARLIDTAIRYWAAYPDEIDVWIDEVESFEEQSLLAWERRQDLLAR</sequence>
<proteinExistence type="predicted"/>
<evidence type="ECO:0000313" key="1">
    <source>
        <dbReference type="EMBL" id="MDT0264081.1"/>
    </source>
</evidence>